<dbReference type="PANTHER" id="PTHR43116">
    <property type="entry name" value="PEPTIDE CHAIN RELEASE FACTOR 2"/>
    <property type="match status" value="1"/>
</dbReference>
<dbReference type="PANTHER" id="PTHR43116:SF3">
    <property type="entry name" value="CLASS I PEPTIDE CHAIN RELEASE FACTOR"/>
    <property type="match status" value="1"/>
</dbReference>
<dbReference type="InterPro" id="IPR005139">
    <property type="entry name" value="PCRF"/>
</dbReference>
<protein>
    <submittedName>
        <fullName evidence="4">Unannotated protein</fullName>
    </submittedName>
</protein>
<keyword evidence="2" id="KW-0648">Protein biosynthesis</keyword>
<proteinExistence type="inferred from homology"/>
<dbReference type="EMBL" id="CAEZZF010000016">
    <property type="protein sequence ID" value="CAB4746756.1"/>
    <property type="molecule type" value="Genomic_DNA"/>
</dbReference>
<comment type="similarity">
    <text evidence="1">Belongs to the prokaryotic/mitochondrial release factor family.</text>
</comment>
<dbReference type="InterPro" id="IPR000352">
    <property type="entry name" value="Pep_chain_release_fac_I"/>
</dbReference>
<dbReference type="GO" id="GO:0016149">
    <property type="term" value="F:translation release factor activity, codon specific"/>
    <property type="evidence" value="ECO:0007669"/>
    <property type="project" value="InterPro"/>
</dbReference>
<dbReference type="Pfam" id="PF00472">
    <property type="entry name" value="RF-1"/>
    <property type="match status" value="1"/>
</dbReference>
<dbReference type="InterPro" id="IPR045853">
    <property type="entry name" value="Pep_chain_release_fac_I_sf"/>
</dbReference>
<dbReference type="NCBIfam" id="TIGR00020">
    <property type="entry name" value="prfB"/>
    <property type="match status" value="1"/>
</dbReference>
<name>A0A6J6THT4_9ZZZZ</name>
<evidence type="ECO:0000259" key="3">
    <source>
        <dbReference type="PROSITE" id="PS00745"/>
    </source>
</evidence>
<dbReference type="EMBL" id="CAFBPE010000018">
    <property type="protein sequence ID" value="CAB5002716.1"/>
    <property type="molecule type" value="Genomic_DNA"/>
</dbReference>
<dbReference type="SUPFAM" id="SSF75620">
    <property type="entry name" value="Release factor"/>
    <property type="match status" value="1"/>
</dbReference>
<dbReference type="Gene3D" id="3.30.160.20">
    <property type="match status" value="1"/>
</dbReference>
<dbReference type="FunFam" id="3.30.160.20:FF:000010">
    <property type="entry name" value="Peptide chain release factor 2"/>
    <property type="match status" value="1"/>
</dbReference>
<dbReference type="SMART" id="SM00937">
    <property type="entry name" value="PCRF"/>
    <property type="match status" value="1"/>
</dbReference>
<evidence type="ECO:0000256" key="1">
    <source>
        <dbReference type="ARBA" id="ARBA00010835"/>
    </source>
</evidence>
<evidence type="ECO:0000256" key="2">
    <source>
        <dbReference type="ARBA" id="ARBA00022917"/>
    </source>
</evidence>
<accession>A0A6J6THT4</accession>
<dbReference type="Gene3D" id="1.20.58.410">
    <property type="entry name" value="Release factor"/>
    <property type="match status" value="1"/>
</dbReference>
<organism evidence="4">
    <name type="scientific">freshwater metagenome</name>
    <dbReference type="NCBI Taxonomy" id="449393"/>
    <lineage>
        <taxon>unclassified sequences</taxon>
        <taxon>metagenomes</taxon>
        <taxon>ecological metagenomes</taxon>
    </lineage>
</organism>
<evidence type="ECO:0000313" key="5">
    <source>
        <dbReference type="EMBL" id="CAB5002716.1"/>
    </source>
</evidence>
<dbReference type="AlphaFoldDB" id="A0A6J6THT4"/>
<sequence>MKFKRDFTFSGFGFISRLRYSSHMAAREYGLEIDAIDATLVSIEKVLDLPKLRKQAEVLEEEAGVPDLWDDPENAQKITSRLSRVQAEINKLTTLRRHVEELSILFELAASEPDGTGVADAERELDSVKKAIGELEVQTLLNGEYDDRDALITIRSEAGGVEAADWAEMIMRMYLRYCERHDFKVDVLETSYAEEAGIKSTTFRVTAPYAYGTLSVEQGTHRLVRISPFDSQSRRHTSFAGVEVVPVVEQSDHVEIDEKEVRVDVYRSSGPGGQGVNTTDSAVRLTHIPTGIVVSCQNERSQIQNKATAMAVLQSKLLERRRQEEQAKMNALKGDNSGSWGNQMRSYVLAPYQMVKDLRTDYETGNTSAVLNGEIDEFIEAGIRWRRSS</sequence>
<feature type="domain" description="Prokaryotic-type class I peptide chain release factors" evidence="3">
    <location>
        <begin position="267"/>
        <end position="283"/>
    </location>
</feature>
<dbReference type="InterPro" id="IPR004374">
    <property type="entry name" value="PrfB"/>
</dbReference>
<evidence type="ECO:0000313" key="4">
    <source>
        <dbReference type="EMBL" id="CAB4746756.1"/>
    </source>
</evidence>
<dbReference type="HAMAP" id="MF_00094">
    <property type="entry name" value="Rel_fac_2"/>
    <property type="match status" value="1"/>
</dbReference>
<dbReference type="Gene3D" id="3.30.70.1660">
    <property type="match status" value="1"/>
</dbReference>
<reference evidence="4" key="1">
    <citation type="submission" date="2020-05" db="EMBL/GenBank/DDBJ databases">
        <authorList>
            <person name="Chiriac C."/>
            <person name="Salcher M."/>
            <person name="Ghai R."/>
            <person name="Kavagutti S V."/>
        </authorList>
    </citation>
    <scope>NUCLEOTIDE SEQUENCE</scope>
</reference>
<dbReference type="PROSITE" id="PS00745">
    <property type="entry name" value="RF_PROK_I"/>
    <property type="match status" value="1"/>
</dbReference>
<gene>
    <name evidence="4" type="ORF">UFOPK2837_00352</name>
    <name evidence="5" type="ORF">UFOPK4065_00405</name>
</gene>
<dbReference type="Pfam" id="PF03462">
    <property type="entry name" value="PCRF"/>
    <property type="match status" value="1"/>
</dbReference>
<dbReference type="GO" id="GO:0005737">
    <property type="term" value="C:cytoplasm"/>
    <property type="evidence" value="ECO:0007669"/>
    <property type="project" value="InterPro"/>
</dbReference>